<dbReference type="GO" id="GO:0031177">
    <property type="term" value="F:phosphopantetheine binding"/>
    <property type="evidence" value="ECO:0007669"/>
    <property type="project" value="InterPro"/>
</dbReference>
<dbReference type="InterPro" id="IPR020807">
    <property type="entry name" value="PKS_DH"/>
</dbReference>
<keyword evidence="3" id="KW-0436">Ligase</keyword>
<dbReference type="SUPFAM" id="SSF55048">
    <property type="entry name" value="Probable ACP-binding domain of malonyl-CoA ACP transacylase"/>
    <property type="match status" value="1"/>
</dbReference>
<dbReference type="InterPro" id="IPR014030">
    <property type="entry name" value="Ketoacyl_synth_N"/>
</dbReference>
<feature type="region of interest" description="N-terminal hotdog fold" evidence="11">
    <location>
        <begin position="950"/>
        <end position="1091"/>
    </location>
</feature>
<feature type="domain" description="Carrier" evidence="13">
    <location>
        <begin position="3509"/>
        <end position="3588"/>
    </location>
</feature>
<feature type="domain" description="Carrier" evidence="13">
    <location>
        <begin position="2357"/>
        <end position="2434"/>
    </location>
</feature>
<dbReference type="InterPro" id="IPR049552">
    <property type="entry name" value="PKS_DH_N"/>
</dbReference>
<evidence type="ECO:0000313" key="17">
    <source>
        <dbReference type="Proteomes" id="UP000078397"/>
    </source>
</evidence>
<dbReference type="InterPro" id="IPR032821">
    <property type="entry name" value="PKS_assoc"/>
</dbReference>
<feature type="domain" description="Ketosynthase family 3 (KS3)" evidence="14">
    <location>
        <begin position="5"/>
        <end position="442"/>
    </location>
</feature>
<reference evidence="16 17" key="1">
    <citation type="journal article" date="2016" name="PLoS Pathog.">
        <title>Biosynthesis of antibiotic leucinostatins in bio-control fungus Purpureocillium lilacinum and their inhibition on phytophthora revealed by genome mining.</title>
        <authorList>
            <person name="Wang G."/>
            <person name="Liu Z."/>
            <person name="Lin R."/>
            <person name="Li E."/>
            <person name="Mao Z."/>
            <person name="Ling J."/>
            <person name="Yang Y."/>
            <person name="Yin W.B."/>
            <person name="Xie B."/>
        </authorList>
    </citation>
    <scope>NUCLEOTIDE SEQUENCE [LARGE SCALE GENOMIC DNA]</scope>
    <source>
        <strain evidence="16">170</strain>
    </source>
</reference>
<dbReference type="Gene3D" id="3.30.70.3290">
    <property type="match status" value="1"/>
</dbReference>
<dbReference type="SMART" id="SM00823">
    <property type="entry name" value="PKS_PP"/>
    <property type="match status" value="2"/>
</dbReference>
<dbReference type="Gene3D" id="3.10.129.110">
    <property type="entry name" value="Polyketide synthase dehydratase"/>
    <property type="match status" value="1"/>
</dbReference>
<dbReference type="InterPro" id="IPR036736">
    <property type="entry name" value="ACP-like_sf"/>
</dbReference>
<evidence type="ECO:0000256" key="5">
    <source>
        <dbReference type="ARBA" id="ARBA00022679"/>
    </source>
</evidence>
<dbReference type="InterPro" id="IPR006162">
    <property type="entry name" value="Ppantetheine_attach_site"/>
</dbReference>
<feature type="compositionally biased region" description="Low complexity" evidence="12">
    <location>
        <begin position="2481"/>
        <end position="2501"/>
    </location>
</feature>
<keyword evidence="8" id="KW-0511">Multifunctional enzyme</keyword>
<evidence type="ECO:0000259" key="13">
    <source>
        <dbReference type="PROSITE" id="PS50075"/>
    </source>
</evidence>
<feature type="domain" description="PKS/mFAS DH" evidence="15">
    <location>
        <begin position="950"/>
        <end position="1261"/>
    </location>
</feature>
<evidence type="ECO:0000256" key="9">
    <source>
        <dbReference type="ARBA" id="ARBA00029443"/>
    </source>
</evidence>
<dbReference type="InterPro" id="IPR000873">
    <property type="entry name" value="AMP-dep_synth/lig_dom"/>
</dbReference>
<dbReference type="Pfam" id="PF00501">
    <property type="entry name" value="AMP-binding"/>
    <property type="match status" value="1"/>
</dbReference>
<dbReference type="InterPro" id="IPR016035">
    <property type="entry name" value="Acyl_Trfase/lysoPLipase"/>
</dbReference>
<dbReference type="InterPro" id="IPR036291">
    <property type="entry name" value="NAD(P)-bd_dom_sf"/>
</dbReference>
<evidence type="ECO:0000256" key="3">
    <source>
        <dbReference type="ARBA" id="ARBA00022598"/>
    </source>
</evidence>
<evidence type="ECO:0000256" key="11">
    <source>
        <dbReference type="PROSITE-ProRule" id="PRU01363"/>
    </source>
</evidence>
<keyword evidence="6" id="KW-0677">Repeat</keyword>
<dbReference type="SUPFAM" id="SSF53901">
    <property type="entry name" value="Thiolase-like"/>
    <property type="match status" value="1"/>
</dbReference>
<protein>
    <submittedName>
        <fullName evidence="16">Hybrid NRPS/PKS enzyme</fullName>
    </submittedName>
</protein>
<evidence type="ECO:0000256" key="6">
    <source>
        <dbReference type="ARBA" id="ARBA00022737"/>
    </source>
</evidence>
<dbReference type="InterPro" id="IPR020806">
    <property type="entry name" value="PKS_PP-bd"/>
</dbReference>
<dbReference type="RefSeq" id="XP_018138046.1">
    <property type="nucleotide sequence ID" value="XM_018288916.1"/>
</dbReference>
<evidence type="ECO:0000256" key="4">
    <source>
        <dbReference type="ARBA" id="ARBA00022603"/>
    </source>
</evidence>
<dbReference type="PROSITE" id="PS00012">
    <property type="entry name" value="PHOSPHOPANTETHEINE"/>
    <property type="match status" value="1"/>
</dbReference>
<dbReference type="FunFam" id="3.40.47.10:FF:000019">
    <property type="entry name" value="Polyketide synthase type I"/>
    <property type="match status" value="1"/>
</dbReference>
<dbReference type="InterPro" id="IPR029063">
    <property type="entry name" value="SAM-dependent_MTases_sf"/>
</dbReference>
<dbReference type="KEGG" id="pchm:VFPPC_10573"/>
<dbReference type="Pfam" id="PF00109">
    <property type="entry name" value="ketoacyl-synt"/>
    <property type="match status" value="1"/>
</dbReference>
<dbReference type="SMART" id="SM00825">
    <property type="entry name" value="PKS_KS"/>
    <property type="match status" value="1"/>
</dbReference>
<dbReference type="Gene3D" id="3.40.366.10">
    <property type="entry name" value="Malonyl-Coenzyme A Acyl Carrier Protein, domain 2"/>
    <property type="match status" value="1"/>
</dbReference>
<dbReference type="SUPFAM" id="SSF52777">
    <property type="entry name" value="CoA-dependent acyltransferases"/>
    <property type="match status" value="2"/>
</dbReference>
<dbReference type="InterPro" id="IPR042104">
    <property type="entry name" value="PKS_dehydratase_sf"/>
</dbReference>
<keyword evidence="1" id="KW-0596">Phosphopantetheine</keyword>
<dbReference type="InterPro" id="IPR016036">
    <property type="entry name" value="Malonyl_transacylase_ACP-bd"/>
</dbReference>
<comment type="similarity">
    <text evidence="9">In the C-terminal section; belongs to the NRP synthetase family.</text>
</comment>
<dbReference type="InterPro" id="IPR050091">
    <property type="entry name" value="PKS_NRPS_Biosynth_Enz"/>
</dbReference>
<dbReference type="SMART" id="SM00827">
    <property type="entry name" value="PKS_AT"/>
    <property type="match status" value="1"/>
</dbReference>
<dbReference type="InterPro" id="IPR013120">
    <property type="entry name" value="FAR_NAD-bd"/>
</dbReference>
<accession>A0A179F3Z5</accession>
<dbReference type="Gene3D" id="3.40.50.12780">
    <property type="entry name" value="N-terminal domain of ligase-like"/>
    <property type="match status" value="1"/>
</dbReference>
<name>A0A179F3Z5_METCM</name>
<dbReference type="InterPro" id="IPR023213">
    <property type="entry name" value="CAT-like_dom_sf"/>
</dbReference>
<dbReference type="CDD" id="cd00833">
    <property type="entry name" value="PKS"/>
    <property type="match status" value="1"/>
</dbReference>
<proteinExistence type="inferred from homology"/>
<dbReference type="InterPro" id="IPR045851">
    <property type="entry name" value="AMP-bd_C_sf"/>
</dbReference>
<evidence type="ECO:0000259" key="14">
    <source>
        <dbReference type="PROSITE" id="PS52004"/>
    </source>
</evidence>
<comment type="similarity">
    <text evidence="10">Belongs to the NRP synthetase family.</text>
</comment>
<dbReference type="GO" id="GO:0004312">
    <property type="term" value="F:fatty acid synthase activity"/>
    <property type="evidence" value="ECO:0007669"/>
    <property type="project" value="TreeGrafter"/>
</dbReference>
<dbReference type="GeneID" id="28852910"/>
<dbReference type="GO" id="GO:0006633">
    <property type="term" value="P:fatty acid biosynthetic process"/>
    <property type="evidence" value="ECO:0007669"/>
    <property type="project" value="InterPro"/>
</dbReference>
<dbReference type="CDD" id="cd19532">
    <property type="entry name" value="C_PKS-NRPS"/>
    <property type="match status" value="1"/>
</dbReference>
<dbReference type="Pfam" id="PF00668">
    <property type="entry name" value="Condensation"/>
    <property type="match status" value="1"/>
</dbReference>
<organism evidence="16 17">
    <name type="scientific">Pochonia chlamydosporia 170</name>
    <dbReference type="NCBI Taxonomy" id="1380566"/>
    <lineage>
        <taxon>Eukaryota</taxon>
        <taxon>Fungi</taxon>
        <taxon>Dikarya</taxon>
        <taxon>Ascomycota</taxon>
        <taxon>Pezizomycotina</taxon>
        <taxon>Sordariomycetes</taxon>
        <taxon>Hypocreomycetidae</taxon>
        <taxon>Hypocreales</taxon>
        <taxon>Clavicipitaceae</taxon>
        <taxon>Pochonia</taxon>
    </lineage>
</organism>
<dbReference type="Pfam" id="PF21089">
    <property type="entry name" value="PKS_DH_N"/>
    <property type="match status" value="1"/>
</dbReference>
<feature type="region of interest" description="C-terminal hotdog fold" evidence="11">
    <location>
        <begin position="1106"/>
        <end position="1261"/>
    </location>
</feature>
<comment type="caution">
    <text evidence="11">Lacks conserved residue(s) required for the propagation of feature annotation.</text>
</comment>
<dbReference type="Gene3D" id="3.40.50.150">
    <property type="entry name" value="Vaccinia Virus protein VP39"/>
    <property type="match status" value="1"/>
</dbReference>
<evidence type="ECO:0000256" key="10">
    <source>
        <dbReference type="ARBA" id="ARBA00029454"/>
    </source>
</evidence>
<dbReference type="PROSITE" id="PS00606">
    <property type="entry name" value="KS3_1"/>
    <property type="match status" value="1"/>
</dbReference>
<dbReference type="GO" id="GO:0044550">
    <property type="term" value="P:secondary metabolite biosynthetic process"/>
    <property type="evidence" value="ECO:0007669"/>
    <property type="project" value="UniProtKB-ARBA"/>
</dbReference>
<keyword evidence="5" id="KW-0808">Transferase</keyword>
<dbReference type="Pfam" id="PF16197">
    <property type="entry name" value="KAsynt_C_assoc"/>
    <property type="match status" value="1"/>
</dbReference>
<dbReference type="InterPro" id="IPR014031">
    <property type="entry name" value="Ketoacyl_synth_C"/>
</dbReference>
<evidence type="ECO:0000313" key="16">
    <source>
        <dbReference type="EMBL" id="OAQ60136.1"/>
    </source>
</evidence>
<dbReference type="Pfam" id="PF07993">
    <property type="entry name" value="NAD_binding_4"/>
    <property type="match status" value="1"/>
</dbReference>
<dbReference type="SUPFAM" id="SSF47336">
    <property type="entry name" value="ACP-like"/>
    <property type="match status" value="2"/>
</dbReference>
<dbReference type="Gene3D" id="3.30.559.10">
    <property type="entry name" value="Chloramphenicol acetyltransferase-like domain"/>
    <property type="match status" value="1"/>
</dbReference>
<evidence type="ECO:0000256" key="2">
    <source>
        <dbReference type="ARBA" id="ARBA00022553"/>
    </source>
</evidence>
<dbReference type="InterPro" id="IPR014043">
    <property type="entry name" value="Acyl_transferase_dom"/>
</dbReference>
<dbReference type="Proteomes" id="UP000078397">
    <property type="component" value="Unassembled WGS sequence"/>
</dbReference>
<dbReference type="Gene3D" id="3.40.47.10">
    <property type="match status" value="1"/>
</dbReference>
<evidence type="ECO:0000256" key="8">
    <source>
        <dbReference type="ARBA" id="ARBA00023268"/>
    </source>
</evidence>
<dbReference type="InterPro" id="IPR049900">
    <property type="entry name" value="PKS_mFAS_DH"/>
</dbReference>
<dbReference type="GO" id="GO:0016491">
    <property type="term" value="F:oxidoreductase activity"/>
    <property type="evidence" value="ECO:0007669"/>
    <property type="project" value="UniProtKB-KW"/>
</dbReference>
<dbReference type="PANTHER" id="PTHR43775">
    <property type="entry name" value="FATTY ACID SYNTHASE"/>
    <property type="match status" value="1"/>
</dbReference>
<sequence length="3945" mass="430983">MAQSNEPIAIIGSSCRFAGGASSPSKLWDLLLNPRDVASAPPESRFNLDGFYHDNAEQHGNTNTHGGYFLQEDPRCFDTVFFNISPKEAEAIDPQQRILLELTYEAMEAAGLTIQGLQGSDTSVYVGLMIRDYMDVQVRDPDYFSQYMVTGTSSALNANRISYFFDWHGPSLTVDTACSSSLVALHQAVQGLRAGESRVACVSGTNLLLGPELFISASNMHMLSMRSKMWDVSAEGYARGDGFVTFMLKTLSNALADGDHIEAVIRETGVNSDGRTKGITLPSPEAQTALIKETYQRAGLDITKSEDRCQYFEAHGTGTQAGDPREASAVNDAFFGHDGTTSDDTKNAGKLIVGSVKTIVGHTEGAAGMAGMMKTLLAMKHGVIPPNLHFHNLNPSVAPHYTHLQIPTTPTPWPRLQAGSPLRASVNSFGFGGTNAHAIMESYHPDTENAMLTSNEGSDKCFPAPLLFSAHSEKALVAMVDDYATYLQQNEDIVSLRDLSWTLRARRSVHSFKVTFSGTTVSDIAQEMKQKAEAARANPGTDLGIRSKFVGKKPCILGVFTGQGAQWPTMGKDLILNSKLFSDTIGRLEKTLNDLSDGPEWSLRQEILATKSESRVAEAALSQPLCTAIAIALVDLLHASGVTFSAVVGHSSGEIGAAYAAGSLTADEAIKIAYYRGVYAKLAKGKDGIKGAMLAVGMGFEDAKDFCNQPQFASRLTIAASNSPSGVTLSGDMDAAKEAKELFDSQKKFARMLQVDTAYHSHHMLPCAKPYTNSLLACNIQAKSPSELPCSWISSVYGSEGTPTAEELASSYWRDNMAQTVLFSQALERAAIECGPFDAVLEVGPHPALKGPASQTIREVSDEAIPYVGVLDRKKNDAVAFGDALSFMWLQFGPSAVDFEGYAAASEPSEPYVAPVLVKDLPLYPWDHSQVYWRESRLSKEFRCRSAPPHELLGHIMPGGNNDNFIRWRNLLRLNEVPWLGDHRFEGQPIVPTSAFCLMAVEAALKWAAANGLTQTVEVVELHEFAIHSAVIVPEESQGAEVISSIQSSTSDCDGDRLCCAEFVALSGPPDGSKPLKKAASAKVVLFPSGVTADIPTSSRAPDDSLTPIDGSEFYSSISDMGLAYEGPFQALQNIRRRWRRASALFDKSQSSHHASLTVDPFFIESCIQVAYAAFSEPGDTSLWSSFLPGSIDKMSINVSALSRSDRWLELDGYITKSSNATTSSSAAFDADVEIFDSSSGRLLVEFEGLTVASFRPASADDDRELFCHTVWKPDLAGDVVCSSEKRTHDSEKAALALEEQSWRFLNSVRSKWTVCPHAVSPAFQSLLQFVTHSKNADSFPTSQTSLHATDSASMRAIIELIPDLLKGRTPTIDHAIRAFVERHSVFTRVNSSIRHAIDLISHRFANLKVLELGSSHLGPSKFVLEGLDDSYSSLTFASTGLPEAVNAARVNYVSLEALRLGKPLLNGAIGEEKFDLTIAFYALHGRDSTTVEQALEELRHSIRPGGFLILVEPTKEFAWSRLFLNALLASDGGGDSPRDVGSPLSMVQLDRILRKTGFSGIDSQSPSSSEGPSDAISLIVSQAVNETIDLMRRPLQPSAMSLLDDQRLLIVGGRSLPTNRVIQNMALSLRPWTTSISTIDSFDDLQLDKRQDFAGAIVLTDIDQPLVELLTMTTYEKIQQLFKLVPHILWVTDGSLNAHPQQAASIGLGKSISEESPSAQLQFLDVESIENCEEKILQSFIRLLVSSLPDKANESRLLTVEREIAIRDGREMIPRVLPIKDMNDRLNSQRRQIKQHLQIVDTGISFIPTGSMEAATWYAKPTRTHAKPTKVKPITISYSLPFALKVSSGTFLYLFASHGDGSGAVLGLTESLSLPGPVCATWKVPSAVDLGSVTIDRLLEIASGLFIAENIFQMLPAGESLIFEPEPIVASAISDLCKGSKKTVYFVTTRAEQESGDKSWIIISSQASKRTILSSLPGSVRLFFDASLRPNRLVSRILQFLPGDFEVCDQSQLFQLSTRVSKSVTPTTLHLVLQSVGIAAVKAAKKFPDGQLRKISVSELLDRLPKCYAGLGIVDWTQTNSIQATIEPLNPDTLFSAQKSHLLVDVEPQLQQSISDWLILHGVRNLFISSKSRSKPTWRGTPPGTSVQLVEENPANPQQLQSFMNSLSDVGGVIYGGAGPRKSFDDKCQDVLQQWRTTMYELQVLTDVLKVKKPAFFLAISSMRKEYAPVNSYLSSLISQSRSHGIPASLVNVDAIWSHTDSLTTSPFMRISECDLHYVLGEAISSAKANSHHPEVLAGIKRFEPGNASENIKNRWLSYPLYSHHYLRHRGVNQDDAQLQAQNLKQRLATCQNLDAASKTIQQFFSSRLAVMLNLPPESIRPDNDLTSLGADSLSASDIRSWFLRELDADVPVLQILGGASIAELCDEVASKLALEIGQETPNVEESITSPPIPSRQTDSINTAPEEKHTTENPGNQYISASSSDGYTTTTDTGEAAPTPQTEAVPDSGYVSPHKLDLPAVKYTEKMSYSQNRLWFPSVYLDQKTPFNCTTSYRLTGPIDASRLNKAFHLLIQRHESFRTAFYNDPCTGEPTQSILTSRPFVLKVSSGNGTEDVDREFRQIAEYHFDLSIADTLIATLVSQGPDEHTIIFGYHHIIMDGVSWQITLNDLAQFYDSETANLPSLAQYAEFTAKQRHLVSINAHADKLAYWKKEIPVTPSPLPLFPFAKVSTRKALTRYNTLDYIFDVSPTLVAKIKKASLEAKCTSFHFYLSAFVVLLNRFLDLNDVVLGIIDANRHDKSFLNTVGFLLDMVPLRLKVNKKERFLQTLRNTRGKAYGALGNAGVPLETILKELQIPTSSTNTPLFQVLINYRMGALRAPQMGDAKMSFLNYEDAKAPFDLAISIDEKDDGSGMLTFSMQDYMYDQEGAELLVTTYVDLLDSLATDTSQRLNEVSMSKTLSSKALIAGTGPVIDFQWPNTQTLSQRVDWQTEQHPDALAVKDMAGASRTYLETQKRVFAIALALGEVGITHGSRVAVYCEPTVDSIACILAIHRVGAVYIPLDVRNSNERLEAVVTECDPGLIIYHLATKDKLFAFSGLTPTVDLSTIPETADSIMPNVSKLSDPAFILYTSGSTGKPKGIMLTHANCSIHFASISNSLGLTNKHVVLQQSALGFDASLSQMFMALSNGAALILGSNRGDPADLADLIRRERVTVTLFIVSEMSALLQHGSHILSECRSWRIALCGGEAFTVSLLQKFRNLGLQDLTLYNAYGPTEATIITSLGKVEYHDDNWGDDPKVPVGPPIPNYGVYVLDDKLQPAPLGWPGELCVCGPCITTGYVGQPDLTAAKFWPDQIKKPVGTVYDGWNTIYRTGDKARQLSDGSFAFLGRIDGDSQVKIRGIRIELGEISNAIIQSSKGAISDAATIVKGDTHQTLFSFVVFSADYRSKAGQQEASTTYLRKLIQSLPLPVYMRPAIAVPLDRLPFTERGKLDTKSLSAVPLEVDSEDAPENLTLTEQKLRQVWQDTLADQALPIPIRKQSDFFSVGGNSLLLIRLRKSIKDAFDTSVPLADLFQASTLEMLAAQLDRTNSPKLEQVDWEAESALDATLPTINVSQNADREGTPITILLTGSTGLLGREILRQLIASDRILKVHCLAVRPGRKLPDDLASSKKIVLHSGDLAAPRLGLEESVAQDLFSSSAAIIHNGAEVSHMKSYPSLRITNVGSTRQLLDLAVRVSRACDTPVPSFHYVSTAGVGGLPQTASFEEISVAPFPPATDGSNGYVAAKWASERILERAAEKLGLPVAIHRPSNITGTDVGDRDIVHSVWRWSESLRVVPDLASAGAQGAFDFVGVDTCARGIISSVFRRLERTDNATVEYIHQSGDTVFPIDSFKDVLDGRLGTEVSLLPFRKWVDKAEKAGLDELVAAFLRQTNGAFRMPLLVKRET</sequence>
<dbReference type="Gene3D" id="1.10.1200.10">
    <property type="entry name" value="ACP-like"/>
    <property type="match status" value="2"/>
</dbReference>
<dbReference type="InterPro" id="IPR020841">
    <property type="entry name" value="PKS_Beta-ketoAc_synthase_dom"/>
</dbReference>
<keyword evidence="7" id="KW-0560">Oxidoreductase</keyword>
<dbReference type="PANTHER" id="PTHR43775:SF20">
    <property type="entry name" value="HYBRID PKS-NRPS SYNTHETASE APDA"/>
    <property type="match status" value="1"/>
</dbReference>
<dbReference type="STRING" id="1380566.A0A179F3Z5"/>
<evidence type="ECO:0000259" key="15">
    <source>
        <dbReference type="PROSITE" id="PS52019"/>
    </source>
</evidence>
<evidence type="ECO:0000256" key="7">
    <source>
        <dbReference type="ARBA" id="ARBA00023002"/>
    </source>
</evidence>
<comment type="caution">
    <text evidence="16">The sequence shown here is derived from an EMBL/GenBank/DDBJ whole genome shotgun (WGS) entry which is preliminary data.</text>
</comment>
<dbReference type="EMBL" id="LSBJ02000009">
    <property type="protein sequence ID" value="OAQ60136.1"/>
    <property type="molecule type" value="Genomic_DNA"/>
</dbReference>
<dbReference type="GO" id="GO:0004315">
    <property type="term" value="F:3-oxoacyl-[acyl-carrier-protein] synthase activity"/>
    <property type="evidence" value="ECO:0007669"/>
    <property type="project" value="InterPro"/>
</dbReference>
<dbReference type="InterPro" id="IPR016039">
    <property type="entry name" value="Thiolase-like"/>
</dbReference>
<keyword evidence="17" id="KW-1185">Reference proteome</keyword>
<dbReference type="InterPro" id="IPR001227">
    <property type="entry name" value="Ac_transferase_dom_sf"/>
</dbReference>
<dbReference type="PROSITE" id="PS00455">
    <property type="entry name" value="AMP_BINDING"/>
    <property type="match status" value="1"/>
</dbReference>
<feature type="compositionally biased region" description="Polar residues" evidence="12">
    <location>
        <begin position="2443"/>
        <end position="2464"/>
    </location>
</feature>
<dbReference type="InterPro" id="IPR001242">
    <property type="entry name" value="Condensation_dom"/>
</dbReference>
<dbReference type="GO" id="GO:0032259">
    <property type="term" value="P:methylation"/>
    <property type="evidence" value="ECO:0007669"/>
    <property type="project" value="UniProtKB-KW"/>
</dbReference>
<dbReference type="Gene3D" id="3.30.300.30">
    <property type="match status" value="1"/>
</dbReference>
<dbReference type="SUPFAM" id="SSF56801">
    <property type="entry name" value="Acetyl-CoA synthetase-like"/>
    <property type="match status" value="1"/>
</dbReference>
<dbReference type="SUPFAM" id="SSF51735">
    <property type="entry name" value="NAD(P)-binding Rossmann-fold domains"/>
    <property type="match status" value="1"/>
</dbReference>
<dbReference type="Gene3D" id="3.30.559.30">
    <property type="entry name" value="Nonribosomal peptide synthetase, condensation domain"/>
    <property type="match status" value="1"/>
</dbReference>
<dbReference type="Pfam" id="PF02801">
    <property type="entry name" value="Ketoacyl-synt_C"/>
    <property type="match status" value="1"/>
</dbReference>
<dbReference type="InterPro" id="IPR042099">
    <property type="entry name" value="ANL_N_sf"/>
</dbReference>
<dbReference type="OrthoDB" id="329835at2759"/>
<dbReference type="GO" id="GO:0016874">
    <property type="term" value="F:ligase activity"/>
    <property type="evidence" value="ECO:0007669"/>
    <property type="project" value="UniProtKB-KW"/>
</dbReference>
<dbReference type="InterPro" id="IPR018201">
    <property type="entry name" value="Ketoacyl_synth_AS"/>
</dbReference>
<dbReference type="PROSITE" id="PS52004">
    <property type="entry name" value="KS3_2"/>
    <property type="match status" value="1"/>
</dbReference>
<dbReference type="Gene3D" id="3.40.50.720">
    <property type="entry name" value="NAD(P)-binding Rossmann-like Domain"/>
    <property type="match status" value="2"/>
</dbReference>
<dbReference type="SUPFAM" id="SSF53335">
    <property type="entry name" value="S-adenosyl-L-methionine-dependent methyltransferases"/>
    <property type="match status" value="1"/>
</dbReference>
<dbReference type="SMART" id="SM00826">
    <property type="entry name" value="PKS_DH"/>
    <property type="match status" value="1"/>
</dbReference>
<dbReference type="InterPro" id="IPR010071">
    <property type="entry name" value="AA_adenyl_dom"/>
</dbReference>
<feature type="region of interest" description="Disordered" evidence="12">
    <location>
        <begin position="2443"/>
        <end position="2512"/>
    </location>
</feature>
<dbReference type="PROSITE" id="PS52019">
    <property type="entry name" value="PKS_MFAS_DH"/>
    <property type="match status" value="1"/>
</dbReference>
<dbReference type="CDD" id="cd05930">
    <property type="entry name" value="A_NRPS"/>
    <property type="match status" value="1"/>
</dbReference>
<dbReference type="Pfam" id="PF00550">
    <property type="entry name" value="PP-binding"/>
    <property type="match status" value="2"/>
</dbReference>
<dbReference type="Pfam" id="PF00698">
    <property type="entry name" value="Acyl_transf_1"/>
    <property type="match status" value="1"/>
</dbReference>
<dbReference type="NCBIfam" id="TIGR01733">
    <property type="entry name" value="AA-adenyl-dom"/>
    <property type="match status" value="1"/>
</dbReference>
<dbReference type="SUPFAM" id="SSF52151">
    <property type="entry name" value="FabD/lysophospholipase-like"/>
    <property type="match status" value="1"/>
</dbReference>
<keyword evidence="4" id="KW-0489">Methyltransferase</keyword>
<dbReference type="GO" id="GO:0008168">
    <property type="term" value="F:methyltransferase activity"/>
    <property type="evidence" value="ECO:0007669"/>
    <property type="project" value="UniProtKB-KW"/>
</dbReference>
<dbReference type="InterPro" id="IPR020845">
    <property type="entry name" value="AMP-binding_CS"/>
</dbReference>
<dbReference type="Pfam" id="PF14765">
    <property type="entry name" value="PS-DH"/>
    <property type="match status" value="1"/>
</dbReference>
<evidence type="ECO:0000256" key="12">
    <source>
        <dbReference type="SAM" id="MobiDB-lite"/>
    </source>
</evidence>
<evidence type="ECO:0000256" key="1">
    <source>
        <dbReference type="ARBA" id="ARBA00022450"/>
    </source>
</evidence>
<keyword evidence="2" id="KW-0597">Phosphoprotein</keyword>
<dbReference type="InterPro" id="IPR049551">
    <property type="entry name" value="PKS_DH_C"/>
</dbReference>
<dbReference type="PROSITE" id="PS50075">
    <property type="entry name" value="CARRIER"/>
    <property type="match status" value="2"/>
</dbReference>
<dbReference type="InterPro" id="IPR009081">
    <property type="entry name" value="PP-bd_ACP"/>
</dbReference>
<gene>
    <name evidence="16" type="ORF">VFPPC_10573</name>
</gene>